<evidence type="ECO:0008006" key="14">
    <source>
        <dbReference type="Google" id="ProtNLM"/>
    </source>
</evidence>
<keyword evidence="4" id="KW-0812">Transmembrane</keyword>
<dbReference type="InParanoid" id="A0A409WFL8"/>
<name>A0A409WFL8_PSICY</name>
<dbReference type="PROSITE" id="PS50405">
    <property type="entry name" value="GST_CTER"/>
    <property type="match status" value="1"/>
</dbReference>
<evidence type="ECO:0000313" key="13">
    <source>
        <dbReference type="Proteomes" id="UP000283269"/>
    </source>
</evidence>
<comment type="similarity">
    <text evidence="3">Belongs to the GST superfamily.</text>
</comment>
<dbReference type="Pfam" id="PF02798">
    <property type="entry name" value="GST_N"/>
    <property type="match status" value="1"/>
</dbReference>
<dbReference type="SUPFAM" id="SSF47616">
    <property type="entry name" value="GST C-terminal domain-like"/>
    <property type="match status" value="1"/>
</dbReference>
<feature type="compositionally biased region" description="Polar residues" evidence="9">
    <location>
        <begin position="303"/>
        <end position="316"/>
    </location>
</feature>
<evidence type="ECO:0000259" key="11">
    <source>
        <dbReference type="PROSITE" id="PS50405"/>
    </source>
</evidence>
<organism evidence="12 13">
    <name type="scientific">Psilocybe cyanescens</name>
    <dbReference type="NCBI Taxonomy" id="93625"/>
    <lineage>
        <taxon>Eukaryota</taxon>
        <taxon>Fungi</taxon>
        <taxon>Dikarya</taxon>
        <taxon>Basidiomycota</taxon>
        <taxon>Agaricomycotina</taxon>
        <taxon>Agaricomycetes</taxon>
        <taxon>Agaricomycetidae</taxon>
        <taxon>Agaricales</taxon>
        <taxon>Agaricineae</taxon>
        <taxon>Strophariaceae</taxon>
        <taxon>Psilocybe</taxon>
    </lineage>
</organism>
<keyword evidence="6" id="KW-0175">Coiled coil</keyword>
<evidence type="ECO:0000256" key="5">
    <source>
        <dbReference type="ARBA" id="ARBA00022989"/>
    </source>
</evidence>
<comment type="caution">
    <text evidence="12">The sequence shown here is derived from an EMBL/GenBank/DDBJ whole genome shotgun (WGS) entry which is preliminary data.</text>
</comment>
<dbReference type="PANTHER" id="PTHR44051:SF8">
    <property type="entry name" value="GLUTATHIONE S-TRANSFERASE GSTA"/>
    <property type="match status" value="1"/>
</dbReference>
<dbReference type="SFLD" id="SFLDG00358">
    <property type="entry name" value="Main_(cytGST)"/>
    <property type="match status" value="1"/>
</dbReference>
<feature type="domain" description="GST N-terminal" evidence="10">
    <location>
        <begin position="6"/>
        <end position="95"/>
    </location>
</feature>
<protein>
    <recommendedName>
        <fullName evidence="14">GST N-terminal domain-containing protein</fullName>
    </recommendedName>
</protein>
<dbReference type="PROSITE" id="PS50404">
    <property type="entry name" value="GST_NTER"/>
    <property type="match status" value="1"/>
</dbReference>
<dbReference type="Gene3D" id="3.40.30.10">
    <property type="entry name" value="Glutaredoxin"/>
    <property type="match status" value="1"/>
</dbReference>
<keyword evidence="7" id="KW-0496">Mitochondrion</keyword>
<evidence type="ECO:0000256" key="6">
    <source>
        <dbReference type="ARBA" id="ARBA00023054"/>
    </source>
</evidence>
<evidence type="ECO:0000256" key="8">
    <source>
        <dbReference type="ARBA" id="ARBA00023136"/>
    </source>
</evidence>
<dbReference type="CDD" id="cd03048">
    <property type="entry name" value="GST_N_Ure2p_like"/>
    <property type="match status" value="1"/>
</dbReference>
<proteinExistence type="inferred from homology"/>
<keyword evidence="5" id="KW-1133">Transmembrane helix</keyword>
<keyword evidence="13" id="KW-1185">Reference proteome</keyword>
<feature type="region of interest" description="Disordered" evidence="9">
    <location>
        <begin position="512"/>
        <end position="542"/>
    </location>
</feature>
<feature type="compositionally biased region" description="Pro residues" evidence="9">
    <location>
        <begin position="293"/>
        <end position="302"/>
    </location>
</feature>
<dbReference type="Pfam" id="PF07798">
    <property type="entry name" value="CCDC90-like"/>
    <property type="match status" value="1"/>
</dbReference>
<dbReference type="InterPro" id="IPR036249">
    <property type="entry name" value="Thioredoxin-like_sf"/>
</dbReference>
<dbReference type="InterPro" id="IPR040079">
    <property type="entry name" value="Glutathione_S-Trfase"/>
</dbReference>
<dbReference type="SUPFAM" id="SSF52833">
    <property type="entry name" value="Thioredoxin-like"/>
    <property type="match status" value="1"/>
</dbReference>
<feature type="region of interest" description="Disordered" evidence="9">
    <location>
        <begin position="246"/>
        <end position="316"/>
    </location>
</feature>
<dbReference type="GO" id="GO:0016020">
    <property type="term" value="C:membrane"/>
    <property type="evidence" value="ECO:0007669"/>
    <property type="project" value="UniProtKB-SubCell"/>
</dbReference>
<dbReference type="InterPro" id="IPR004046">
    <property type="entry name" value="GST_C"/>
</dbReference>
<dbReference type="InterPro" id="IPR024461">
    <property type="entry name" value="CCDC90-like"/>
</dbReference>
<evidence type="ECO:0000256" key="9">
    <source>
        <dbReference type="SAM" id="MobiDB-lite"/>
    </source>
</evidence>
<evidence type="ECO:0000256" key="2">
    <source>
        <dbReference type="ARBA" id="ARBA00004370"/>
    </source>
</evidence>
<accession>A0A409WFL8</accession>
<dbReference type="GO" id="GO:0005739">
    <property type="term" value="C:mitochondrion"/>
    <property type="evidence" value="ECO:0007669"/>
    <property type="project" value="UniProtKB-SubCell"/>
</dbReference>
<reference evidence="12 13" key="1">
    <citation type="journal article" date="2018" name="Evol. Lett.">
        <title>Horizontal gene cluster transfer increased hallucinogenic mushroom diversity.</title>
        <authorList>
            <person name="Reynolds H.T."/>
            <person name="Vijayakumar V."/>
            <person name="Gluck-Thaler E."/>
            <person name="Korotkin H.B."/>
            <person name="Matheny P.B."/>
            <person name="Slot J.C."/>
        </authorList>
    </citation>
    <scope>NUCLEOTIDE SEQUENCE [LARGE SCALE GENOMIC DNA]</scope>
    <source>
        <strain evidence="12 13">2631</strain>
    </source>
</reference>
<sequence length="542" mass="60700">MSTTTQKPFTLYTAGTPNGHPVSVILEELKAINPAVDYNVVKIDISKNTQKEDWFIKLNPNGRIPVLIDHARNDFAVFETSAILLYLAQHYDKEHVLWFDAEKDPDNYSELLQWIFFAHGGVGPMQGQSNHFNRYAPEDIPYAKKRYLEETKRLYGVLEIRLKNRDYLAGSGKGKYTVADIKTFTWVRIHKFAGIDTLDAWPAVKRLGTWTLIMLLRALPRFCRAVPIDTHLPSSSKSLIAASCRELHTETPTSRDPPTPESNVSMSPHPHDTSASGSTSFSSSTSSSGSSSTPPPKSPPPTNNDDTASSVTVSGVPTSYMASPSFRSPTYSSPPFHTHSFFTALEKTFPEETARSLMRASRALLVDRIGRVRREGLAVKDLDNQAYLFRAALSELRAEMTMNTKNDSAAIRAATAALRREVDRLDVKMKEDIGNLKHEIQMELDSRKNEAKADLKQQDISVEELLNKAVVSVSDLRTDVEEIKWDIMRKSVLTLSAFVVVIIIMMEIQPNQPKSTSRKSIPPPRPDVNIPTEGLERTEWVT</sequence>
<keyword evidence="8" id="KW-0472">Membrane</keyword>
<comment type="subcellular location">
    <subcellularLocation>
        <location evidence="2">Membrane</location>
    </subcellularLocation>
    <subcellularLocation>
        <location evidence="1">Mitochondrion</location>
    </subcellularLocation>
</comment>
<evidence type="ECO:0000256" key="4">
    <source>
        <dbReference type="ARBA" id="ARBA00022692"/>
    </source>
</evidence>
<dbReference type="Gene3D" id="1.20.1050.10">
    <property type="match status" value="1"/>
</dbReference>
<dbReference type="STRING" id="93625.A0A409WFL8"/>
<evidence type="ECO:0000313" key="12">
    <source>
        <dbReference type="EMBL" id="PPQ77296.1"/>
    </source>
</evidence>
<dbReference type="SFLD" id="SFLDS00019">
    <property type="entry name" value="Glutathione_Transferase_(cytos"/>
    <property type="match status" value="1"/>
</dbReference>
<dbReference type="InterPro" id="IPR010987">
    <property type="entry name" value="Glutathione-S-Trfase_C-like"/>
</dbReference>
<gene>
    <name evidence="12" type="ORF">CVT25_010878</name>
</gene>
<dbReference type="AlphaFoldDB" id="A0A409WFL8"/>
<dbReference type="Pfam" id="PF00043">
    <property type="entry name" value="GST_C"/>
    <property type="match status" value="1"/>
</dbReference>
<feature type="compositionally biased region" description="Low complexity" evidence="9">
    <location>
        <begin position="273"/>
        <end position="292"/>
    </location>
</feature>
<dbReference type="InterPro" id="IPR004045">
    <property type="entry name" value="Glutathione_S-Trfase_N"/>
</dbReference>
<dbReference type="EMBL" id="NHYD01003440">
    <property type="protein sequence ID" value="PPQ77296.1"/>
    <property type="molecule type" value="Genomic_DNA"/>
</dbReference>
<evidence type="ECO:0000256" key="3">
    <source>
        <dbReference type="ARBA" id="ARBA00007409"/>
    </source>
</evidence>
<feature type="domain" description="GST C-terminal" evidence="11">
    <location>
        <begin position="104"/>
        <end position="207"/>
    </location>
</feature>
<dbReference type="OrthoDB" id="422574at2759"/>
<evidence type="ECO:0000259" key="10">
    <source>
        <dbReference type="PROSITE" id="PS50404"/>
    </source>
</evidence>
<evidence type="ECO:0000256" key="7">
    <source>
        <dbReference type="ARBA" id="ARBA00023128"/>
    </source>
</evidence>
<dbReference type="PANTHER" id="PTHR44051">
    <property type="entry name" value="GLUTATHIONE S-TRANSFERASE-RELATED"/>
    <property type="match status" value="1"/>
</dbReference>
<dbReference type="SFLD" id="SFLDG01151">
    <property type="entry name" value="Main.2:_Nu-like"/>
    <property type="match status" value="1"/>
</dbReference>
<dbReference type="InterPro" id="IPR036282">
    <property type="entry name" value="Glutathione-S-Trfase_C_sf"/>
</dbReference>
<dbReference type="Proteomes" id="UP000283269">
    <property type="component" value="Unassembled WGS sequence"/>
</dbReference>
<evidence type="ECO:0000256" key="1">
    <source>
        <dbReference type="ARBA" id="ARBA00004173"/>
    </source>
</evidence>